<reference evidence="1 2" key="1">
    <citation type="submission" date="2018-09" db="EMBL/GenBank/DDBJ databases">
        <title>Discovery and Ecogenomic Context for Candidatus Cryosericales, a Global Caldiserica Order Active in Thawing Permafrost.</title>
        <authorList>
            <person name="Martinez M.A."/>
            <person name="Woodcroft B.J."/>
            <person name="Ignacio Espinoza J.C."/>
            <person name="Zayed A."/>
            <person name="Singleton C.M."/>
            <person name="Boyd J."/>
            <person name="Li Y.-F."/>
            <person name="Purvine S."/>
            <person name="Maughan H."/>
            <person name="Hodgkins S.B."/>
            <person name="Anderson D."/>
            <person name="Sederholm M."/>
            <person name="Temperton B."/>
            <person name="Saleska S.R."/>
            <person name="Tyson G.W."/>
            <person name="Rich V.I."/>
        </authorList>
    </citation>
    <scope>NUCLEOTIDE SEQUENCE [LARGE SCALE GENOMIC DNA]</scope>
    <source>
        <strain evidence="1 2">SMC6</strain>
    </source>
</reference>
<accession>A0A398CW55</accession>
<comment type="caution">
    <text evidence="1">The sequence shown here is derived from an EMBL/GenBank/DDBJ whole genome shotgun (WGS) entry which is preliminary data.</text>
</comment>
<gene>
    <name evidence="1" type="ORF">SMC6_08500</name>
</gene>
<organism evidence="1 2">
    <name type="scientific">Candidatus Cryosericum odellii</name>
    <dbReference type="NCBI Taxonomy" id="2290917"/>
    <lineage>
        <taxon>Bacteria</taxon>
        <taxon>Pseudomonadati</taxon>
        <taxon>Caldisericota/Cryosericota group</taxon>
        <taxon>Candidatus Cryosericota</taxon>
        <taxon>Candidatus Cryosericia</taxon>
        <taxon>Candidatus Cryosericales</taxon>
        <taxon>Candidatus Cryosericaceae</taxon>
        <taxon>Candidatus Cryosericum</taxon>
    </lineage>
</organism>
<dbReference type="AlphaFoldDB" id="A0A398CW55"/>
<dbReference type="EMBL" id="QXIT01000149">
    <property type="protein sequence ID" value="RIE06753.1"/>
    <property type="molecule type" value="Genomic_DNA"/>
</dbReference>
<dbReference type="Proteomes" id="UP000266260">
    <property type="component" value="Unassembled WGS sequence"/>
</dbReference>
<dbReference type="InterPro" id="IPR036691">
    <property type="entry name" value="Endo/exonu/phosph_ase_sf"/>
</dbReference>
<proteinExistence type="predicted"/>
<evidence type="ECO:0008006" key="3">
    <source>
        <dbReference type="Google" id="ProtNLM"/>
    </source>
</evidence>
<sequence length="269" mass="29684">MLYTANMRLRIASWNVRGMPRPADQLGLLADQHPDILLLQDVGPSAVRAIVNSHLWDHVADTWSLPHPPGTIIRRGGCLIAATGDWVLTPALPTPDLLLSNHSLAVTAVHAGSALTLLSCYAPTNTGPGRKERPRAFSALADWLSSAPCPVVLGMDANGPRVDHPDIEQNRWWTQEEALVLGAGTRTEDVLRLWYADHPAELKRWVRYYPNGPLADSYHRGRKGKYLRCRYDSIRVSPGIGVTDVRYLYEDAVRAGSDHALVVADIELP</sequence>
<evidence type="ECO:0000313" key="1">
    <source>
        <dbReference type="EMBL" id="RIE06753.1"/>
    </source>
</evidence>
<dbReference type="SUPFAM" id="SSF56219">
    <property type="entry name" value="DNase I-like"/>
    <property type="match status" value="1"/>
</dbReference>
<name>A0A398CW55_9BACT</name>
<keyword evidence="2" id="KW-1185">Reference proteome</keyword>
<protein>
    <recommendedName>
        <fullName evidence="3">Endonuclease/exonuclease/phosphatase domain-containing protein</fullName>
    </recommendedName>
</protein>
<evidence type="ECO:0000313" key="2">
    <source>
        <dbReference type="Proteomes" id="UP000266260"/>
    </source>
</evidence>
<dbReference type="Gene3D" id="3.60.10.10">
    <property type="entry name" value="Endonuclease/exonuclease/phosphatase"/>
    <property type="match status" value="1"/>
</dbReference>